<dbReference type="EMBL" id="VYYT01000643">
    <property type="protein sequence ID" value="KAK2730777.1"/>
    <property type="molecule type" value="Genomic_DNA"/>
</dbReference>
<evidence type="ECO:0000313" key="2">
    <source>
        <dbReference type="Proteomes" id="UP001281614"/>
    </source>
</evidence>
<dbReference type="Proteomes" id="UP001281614">
    <property type="component" value="Unassembled WGS sequence"/>
</dbReference>
<protein>
    <submittedName>
        <fullName evidence="1">Uncharacterized protein</fullName>
    </submittedName>
</protein>
<name>A0AAE0CYX9_COLKA</name>
<organism evidence="1 2">
    <name type="scientific">Colletotrichum kahawae</name>
    <name type="common">Coffee berry disease fungus</name>
    <dbReference type="NCBI Taxonomy" id="34407"/>
    <lineage>
        <taxon>Eukaryota</taxon>
        <taxon>Fungi</taxon>
        <taxon>Dikarya</taxon>
        <taxon>Ascomycota</taxon>
        <taxon>Pezizomycotina</taxon>
        <taxon>Sordariomycetes</taxon>
        <taxon>Hypocreomycetidae</taxon>
        <taxon>Glomerellales</taxon>
        <taxon>Glomerellaceae</taxon>
        <taxon>Colletotrichum</taxon>
        <taxon>Colletotrichum gloeosporioides species complex</taxon>
    </lineage>
</organism>
<proteinExistence type="predicted"/>
<keyword evidence="2" id="KW-1185">Reference proteome</keyword>
<comment type="caution">
    <text evidence="1">The sequence shown here is derived from an EMBL/GenBank/DDBJ whole genome shotgun (WGS) entry which is preliminary data.</text>
</comment>
<reference evidence="1" key="1">
    <citation type="submission" date="2023-02" db="EMBL/GenBank/DDBJ databases">
        <title>Colletotrichum kahawae CIFC_Que2 genome sequencing and assembly.</title>
        <authorList>
            <person name="Baroncelli R."/>
        </authorList>
    </citation>
    <scope>NUCLEOTIDE SEQUENCE</scope>
    <source>
        <strain evidence="1">CIFC_Que2</strain>
    </source>
</reference>
<gene>
    <name evidence="1" type="ORF">CKAH01_09400</name>
</gene>
<dbReference type="AlphaFoldDB" id="A0AAE0CYX9"/>
<accession>A0AAE0CYX9</accession>
<evidence type="ECO:0000313" key="1">
    <source>
        <dbReference type="EMBL" id="KAK2730777.1"/>
    </source>
</evidence>
<sequence length="379" mass="42740">MEPTRGLTPSSFVENLDSWSILALAGSAPESLSRALGDLIANHVCSKSSIRVSFSTSGPPIFALHFDIPYRVWRSSKSLKLDSRLKKSLQEPLRSSRDVTFLRMQANKSDVNQIDGIYASQISCLVTGYDNWRWTALAFAETWFEEVSTNDPTPDMVTRYEYDFEDGFLTDPLCRGRYDVAQNGWDPRGYFVRVLEIRLVQICREWASVISNLEIRFRSLATIHRQTLRMMQDAGNHSGSTSVQMDHALQAFGDTQDRVSNAKDLLDDISLDLQETVRSGSSFMGTDVNYFLHNDGSPGDGLDCLPHISQIRGVFNDLRHMQQRLGDWKQKYKEMLEDGFSSRKTVSSPVAKEDVARLKSIVPTPTECQESKTSKSAVL</sequence>